<reference evidence="3" key="1">
    <citation type="submission" date="2025-08" db="UniProtKB">
        <authorList>
            <consortium name="RefSeq"/>
        </authorList>
    </citation>
    <scope>IDENTIFICATION</scope>
    <source>
        <tissue evidence="3">Entire body</tissue>
    </source>
</reference>
<dbReference type="GeneID" id="108741374"/>
<dbReference type="OrthoDB" id="6339926at2759"/>
<proteinExistence type="predicted"/>
<dbReference type="AlphaFoldDB" id="A0A1W4X6E3"/>
<dbReference type="RefSeq" id="XP_018331676.1">
    <property type="nucleotide sequence ID" value="XM_018476174.1"/>
</dbReference>
<keyword evidence="2" id="KW-1185">Reference proteome</keyword>
<accession>A0A1W4X6E3</accession>
<dbReference type="InParanoid" id="A0A1W4X6E3"/>
<feature type="signal peptide" evidence="1">
    <location>
        <begin position="1"/>
        <end position="21"/>
    </location>
</feature>
<keyword evidence="1" id="KW-0732">Signal</keyword>
<evidence type="ECO:0000313" key="2">
    <source>
        <dbReference type="Proteomes" id="UP000192223"/>
    </source>
</evidence>
<feature type="chain" id="PRO_5010741093" evidence="1">
    <location>
        <begin position="22"/>
        <end position="138"/>
    </location>
</feature>
<evidence type="ECO:0000313" key="3">
    <source>
        <dbReference type="RefSeq" id="XP_018331676.1"/>
    </source>
</evidence>
<protein>
    <submittedName>
        <fullName evidence="3">Uncharacterized protein LOC108741374</fullName>
    </submittedName>
</protein>
<evidence type="ECO:0000256" key="1">
    <source>
        <dbReference type="SAM" id="SignalP"/>
    </source>
</evidence>
<name>A0A1W4X6E3_AGRPL</name>
<sequence>MKISTILFVSLVGMFCCLARCENFPSVHLFLKASKNVPRIGRSMVNNEEFEKFFLKASKSVPRIGRGGDQVENGQKEIVQATDKKSLSTNQALPLWTGIATVYELDPYESPEIALSDDTLQDNRNINKLFRYKRDTVK</sequence>
<dbReference type="Proteomes" id="UP000192223">
    <property type="component" value="Unplaced"/>
</dbReference>
<organism evidence="2 3">
    <name type="scientific">Agrilus planipennis</name>
    <name type="common">Emerald ash borer</name>
    <name type="synonym">Agrilus marcopoli</name>
    <dbReference type="NCBI Taxonomy" id="224129"/>
    <lineage>
        <taxon>Eukaryota</taxon>
        <taxon>Metazoa</taxon>
        <taxon>Ecdysozoa</taxon>
        <taxon>Arthropoda</taxon>
        <taxon>Hexapoda</taxon>
        <taxon>Insecta</taxon>
        <taxon>Pterygota</taxon>
        <taxon>Neoptera</taxon>
        <taxon>Endopterygota</taxon>
        <taxon>Coleoptera</taxon>
        <taxon>Polyphaga</taxon>
        <taxon>Elateriformia</taxon>
        <taxon>Buprestoidea</taxon>
        <taxon>Buprestidae</taxon>
        <taxon>Agrilinae</taxon>
        <taxon>Agrilus</taxon>
    </lineage>
</organism>
<dbReference type="KEGG" id="apln:108741374"/>
<gene>
    <name evidence="3" type="primary">LOC108741374</name>
</gene>